<feature type="compositionally biased region" description="Basic and acidic residues" evidence="1">
    <location>
        <begin position="80"/>
        <end position="90"/>
    </location>
</feature>
<feature type="region of interest" description="Disordered" evidence="1">
    <location>
        <begin position="54"/>
        <end position="90"/>
    </location>
</feature>
<evidence type="ECO:0008006" key="4">
    <source>
        <dbReference type="Google" id="ProtNLM"/>
    </source>
</evidence>
<proteinExistence type="predicted"/>
<evidence type="ECO:0000313" key="2">
    <source>
        <dbReference type="EMBL" id="KXA91551.1"/>
    </source>
</evidence>
<keyword evidence="3" id="KW-1185">Reference proteome</keyword>
<evidence type="ECO:0000256" key="1">
    <source>
        <dbReference type="SAM" id="MobiDB-lite"/>
    </source>
</evidence>
<evidence type="ECO:0000313" key="3">
    <source>
        <dbReference type="Proteomes" id="UP000070195"/>
    </source>
</evidence>
<sequence>MTDFSTLKTAVGDLKERFGIENLVFVADRGVISSRTWRIWRKLVRLHLFDQEEEGKLGGRRTAPEYRTRSKTTGRKRKTPTGEKRKNSPK</sequence>
<organism evidence="2 3">
    <name type="scientific">candidate division MSBL1 archaeon SCGC-AAA259D18</name>
    <dbReference type="NCBI Taxonomy" id="1698262"/>
    <lineage>
        <taxon>Archaea</taxon>
        <taxon>Methanobacteriati</taxon>
        <taxon>Methanobacteriota</taxon>
        <taxon>candidate division MSBL1</taxon>
    </lineage>
</organism>
<gene>
    <name evidence="2" type="ORF">AKJ63_01265</name>
</gene>
<dbReference type="AlphaFoldDB" id="A0A133UBI6"/>
<dbReference type="Proteomes" id="UP000070195">
    <property type="component" value="Unassembled WGS sequence"/>
</dbReference>
<name>A0A133UBI6_9EURY</name>
<accession>A0A133UBI6</accession>
<feature type="compositionally biased region" description="Basic residues" evidence="1">
    <location>
        <begin position="69"/>
        <end position="79"/>
    </location>
</feature>
<protein>
    <recommendedName>
        <fullName evidence="4">Transposase IS4-like domain-containing protein</fullName>
    </recommendedName>
</protein>
<dbReference type="EMBL" id="LHXM01000020">
    <property type="protein sequence ID" value="KXA91551.1"/>
    <property type="molecule type" value="Genomic_DNA"/>
</dbReference>
<reference evidence="2 3" key="1">
    <citation type="journal article" date="2016" name="Sci. Rep.">
        <title>Metabolic traits of an uncultured archaeal lineage -MSBL1- from brine pools of the Red Sea.</title>
        <authorList>
            <person name="Mwirichia R."/>
            <person name="Alam I."/>
            <person name="Rashid M."/>
            <person name="Vinu M."/>
            <person name="Ba-Alawi W."/>
            <person name="Anthony Kamau A."/>
            <person name="Kamanda Ngugi D."/>
            <person name="Goker M."/>
            <person name="Klenk H.P."/>
            <person name="Bajic V."/>
            <person name="Stingl U."/>
        </authorList>
    </citation>
    <scope>NUCLEOTIDE SEQUENCE [LARGE SCALE GENOMIC DNA]</scope>
    <source>
        <strain evidence="2">SCGC-AAA259D18</strain>
    </source>
</reference>
<comment type="caution">
    <text evidence="2">The sequence shown here is derived from an EMBL/GenBank/DDBJ whole genome shotgun (WGS) entry which is preliminary data.</text>
</comment>
<feature type="compositionally biased region" description="Basic and acidic residues" evidence="1">
    <location>
        <begin position="54"/>
        <end position="68"/>
    </location>
</feature>